<keyword evidence="4 7" id="KW-0812">Transmembrane</keyword>
<evidence type="ECO:0000256" key="6">
    <source>
        <dbReference type="ARBA" id="ARBA00023136"/>
    </source>
</evidence>
<comment type="similarity">
    <text evidence="2">Belongs to the CSC1 (TC 1.A.17) family.</text>
</comment>
<dbReference type="InterPro" id="IPR032880">
    <property type="entry name" value="CSC1/OSCA1-like_N"/>
</dbReference>
<dbReference type="InterPro" id="IPR045122">
    <property type="entry name" value="Csc1-like"/>
</dbReference>
<dbReference type="InterPro" id="IPR027815">
    <property type="entry name" value="CSC1/OSCA1-like_cyt"/>
</dbReference>
<keyword evidence="12" id="KW-1185">Reference proteome</keyword>
<keyword evidence="3" id="KW-0813">Transport</keyword>
<evidence type="ECO:0000256" key="1">
    <source>
        <dbReference type="ARBA" id="ARBA00004141"/>
    </source>
</evidence>
<feature type="transmembrane region" description="Helical" evidence="7">
    <location>
        <begin position="461"/>
        <end position="480"/>
    </location>
</feature>
<feature type="transmembrane region" description="Helical" evidence="7">
    <location>
        <begin position="421"/>
        <end position="441"/>
    </location>
</feature>
<evidence type="ECO:0000259" key="10">
    <source>
        <dbReference type="Pfam" id="PF14703"/>
    </source>
</evidence>
<evidence type="ECO:0000256" key="7">
    <source>
        <dbReference type="SAM" id="Phobius"/>
    </source>
</evidence>
<feature type="domain" description="CSC1/OSCA1-like N-terminal transmembrane" evidence="9">
    <location>
        <begin position="6"/>
        <end position="166"/>
    </location>
</feature>
<keyword evidence="5 7" id="KW-1133">Transmembrane helix</keyword>
<feature type="transmembrane region" description="Helical" evidence="7">
    <location>
        <begin position="512"/>
        <end position="535"/>
    </location>
</feature>
<evidence type="ECO:0000256" key="2">
    <source>
        <dbReference type="ARBA" id="ARBA00007779"/>
    </source>
</evidence>
<dbReference type="Proteomes" id="UP000077202">
    <property type="component" value="Unassembled WGS sequence"/>
</dbReference>
<evidence type="ECO:0000259" key="9">
    <source>
        <dbReference type="Pfam" id="PF13967"/>
    </source>
</evidence>
<dbReference type="Pfam" id="PF13967">
    <property type="entry name" value="RSN1_TM"/>
    <property type="match status" value="1"/>
</dbReference>
<accession>A0A176WE81</accession>
<protein>
    <submittedName>
        <fullName evidence="11">Uncharacterized protein</fullName>
    </submittedName>
</protein>
<gene>
    <name evidence="11" type="ORF">AXG93_537s1040</name>
</gene>
<evidence type="ECO:0000256" key="4">
    <source>
        <dbReference type="ARBA" id="ARBA00022692"/>
    </source>
</evidence>
<comment type="caution">
    <text evidence="11">The sequence shown here is derived from an EMBL/GenBank/DDBJ whole genome shotgun (WGS) entry which is preliminary data.</text>
</comment>
<dbReference type="Pfam" id="PF02714">
    <property type="entry name" value="RSN1_7TM"/>
    <property type="match status" value="1"/>
</dbReference>
<dbReference type="PANTHER" id="PTHR13018">
    <property type="entry name" value="PROBABLE MEMBRANE PROTEIN DUF221-RELATED"/>
    <property type="match status" value="1"/>
</dbReference>
<dbReference type="Pfam" id="PF14703">
    <property type="entry name" value="PHM7_cyt"/>
    <property type="match status" value="1"/>
</dbReference>
<dbReference type="GO" id="GO:0005886">
    <property type="term" value="C:plasma membrane"/>
    <property type="evidence" value="ECO:0007669"/>
    <property type="project" value="TreeGrafter"/>
</dbReference>
<feature type="domain" description="CSC1/OSCA1-like 7TM region" evidence="8">
    <location>
        <begin position="369"/>
        <end position="645"/>
    </location>
</feature>
<organism evidence="11 12">
    <name type="scientific">Marchantia polymorpha subsp. ruderalis</name>
    <dbReference type="NCBI Taxonomy" id="1480154"/>
    <lineage>
        <taxon>Eukaryota</taxon>
        <taxon>Viridiplantae</taxon>
        <taxon>Streptophyta</taxon>
        <taxon>Embryophyta</taxon>
        <taxon>Marchantiophyta</taxon>
        <taxon>Marchantiopsida</taxon>
        <taxon>Marchantiidae</taxon>
        <taxon>Marchantiales</taxon>
        <taxon>Marchantiaceae</taxon>
        <taxon>Marchantia</taxon>
    </lineage>
</organism>
<dbReference type="EMBL" id="LVLJ01001062">
    <property type="protein sequence ID" value="OAE31510.1"/>
    <property type="molecule type" value="Genomic_DNA"/>
</dbReference>
<feature type="transmembrane region" description="Helical" evidence="7">
    <location>
        <begin position="94"/>
        <end position="111"/>
    </location>
</feature>
<feature type="transmembrane region" description="Helical" evidence="7">
    <location>
        <begin position="370"/>
        <end position="392"/>
    </location>
</feature>
<evidence type="ECO:0000313" key="12">
    <source>
        <dbReference type="Proteomes" id="UP000077202"/>
    </source>
</evidence>
<feature type="transmembrane region" description="Helical" evidence="7">
    <location>
        <begin position="147"/>
        <end position="165"/>
    </location>
</feature>
<dbReference type="GO" id="GO:0005227">
    <property type="term" value="F:calcium-activated cation channel activity"/>
    <property type="evidence" value="ECO:0007669"/>
    <property type="project" value="InterPro"/>
</dbReference>
<feature type="domain" description="CSC1/OSCA1-like cytosolic" evidence="10">
    <location>
        <begin position="189"/>
        <end position="356"/>
    </location>
</feature>
<evidence type="ECO:0000313" key="11">
    <source>
        <dbReference type="EMBL" id="OAE31510.1"/>
    </source>
</evidence>
<dbReference type="AlphaFoldDB" id="A0A176WE81"/>
<evidence type="ECO:0000256" key="3">
    <source>
        <dbReference type="ARBA" id="ARBA00022448"/>
    </source>
</evidence>
<feature type="transmembrane region" description="Helical" evidence="7">
    <location>
        <begin position="573"/>
        <end position="599"/>
    </location>
</feature>
<keyword evidence="6 7" id="KW-0472">Membrane</keyword>
<evidence type="ECO:0000256" key="5">
    <source>
        <dbReference type="ARBA" id="ARBA00022989"/>
    </source>
</evidence>
<proteinExistence type="inferred from homology"/>
<feature type="transmembrane region" description="Helical" evidence="7">
    <location>
        <begin position="650"/>
        <end position="669"/>
    </location>
</feature>
<name>A0A176WE81_MARPO</name>
<dbReference type="PANTHER" id="PTHR13018:SF100">
    <property type="entry name" value="CSC1-LIKE PROTEIN ERD4"/>
    <property type="match status" value="1"/>
</dbReference>
<reference evidence="11" key="1">
    <citation type="submission" date="2016-03" db="EMBL/GenBank/DDBJ databases">
        <title>Mechanisms controlling the formation of the plant cell surface in tip-growing cells are functionally conserved among land plants.</title>
        <authorList>
            <person name="Honkanen S."/>
            <person name="Jones V.A."/>
            <person name="Morieri G."/>
            <person name="Champion C."/>
            <person name="Hetherington A.J."/>
            <person name="Kelly S."/>
            <person name="Saint-Marcoux D."/>
            <person name="Proust H."/>
            <person name="Prescott H."/>
            <person name="Dolan L."/>
        </authorList>
    </citation>
    <scope>NUCLEOTIDE SEQUENCE [LARGE SCALE GENOMIC DNA]</scope>
    <source>
        <tissue evidence="11">Whole gametophyte</tissue>
    </source>
</reference>
<sequence>MVAASSFITSLLTSLLVFIVLVLVFAWLSRRASNKYVYYPALLVKGRPIPDPTQTRSPWAWMKEAWQATEDEIVEVAGLDAAIYINLFTTALKIIFWTSCFCLPILIPLAVTDKNNKLQEQDPTKSANFTGLDDIAMGNIQEKSQRLWAFLIGGYWLSFVTYYILRQTYKHVIELRAKDQSDIRAKPEQFTCLVRDIPPLLKNETRSEQVDTFFRQVHPDTYEKTLLVTKLDKASKLWTEVETAKNKLAHAEAVFEQSKTKEAPEGERPMHKTGKFGLYGPKVDSINHWNEQIKELTPKLQEEQKRTVSEEQQGAAIVFFNSRRAAAEAAQERHSAFSDRWEVLPAPEPRAVVWDNMHVRFYQRLVREKVVYVITFFTIVFYMIPIAIIASFTTLDNLTKILPFIKSIVNIPALKTVIQAYLPQIALIVFLALLPKLLLALSKAEGIISQDHLVRAACGKMYYFVVFNVFLGFTIFGTLFQSADSIDQLRSSGQFSFNSIVELFGASLPPNATYFITFVALKFFIGYGLEISRLIPLVVFHLKKRYLCKTEKELADAWNPGSFSYLPSVPNDLLIITITMAYAVIAPLILPFAFAYFGIGWFVQRNQALKVYIPEFESGGRMWPHIHSRILVGLFVSQITMLGYFSVKKFAFVVLLLPLPFLTILFSNICHKVYYPSFQVVAIEVASEEVKEVPTLTSVVDAFTPTCLLIASEVNDNDKYEDANFQDAESQLPSRTSSGIASPADLPAAAAAAGIGV</sequence>
<comment type="subcellular location">
    <subcellularLocation>
        <location evidence="1">Membrane</location>
        <topology evidence="1">Multi-pass membrane protein</topology>
    </subcellularLocation>
</comment>
<evidence type="ECO:0000259" key="8">
    <source>
        <dbReference type="Pfam" id="PF02714"/>
    </source>
</evidence>
<dbReference type="InterPro" id="IPR003864">
    <property type="entry name" value="CSC1/OSCA1-like_7TM"/>
</dbReference>
<feature type="transmembrane region" description="Helical" evidence="7">
    <location>
        <begin position="6"/>
        <end position="28"/>
    </location>
</feature>